<gene>
    <name evidence="13" type="primary">nad1</name>
</gene>
<proteinExistence type="inferred from homology"/>
<evidence type="ECO:0000256" key="1">
    <source>
        <dbReference type="ARBA" id="ARBA00003257"/>
    </source>
</evidence>
<dbReference type="AlphaFoldDB" id="A0AAU6QDH4"/>
<feature type="transmembrane region" description="Helical" evidence="12">
    <location>
        <begin position="107"/>
        <end position="129"/>
    </location>
</feature>
<accession>A0AAU6QDH4</accession>
<evidence type="ECO:0000256" key="5">
    <source>
        <dbReference type="ARBA" id="ARBA00022448"/>
    </source>
</evidence>
<organism evidence="13">
    <name type="scientific">Laelaps chini</name>
    <dbReference type="NCBI Taxonomy" id="2902761"/>
    <lineage>
        <taxon>Eukaryota</taxon>
        <taxon>Metazoa</taxon>
        <taxon>Ecdysozoa</taxon>
        <taxon>Arthropoda</taxon>
        <taxon>Chelicerata</taxon>
        <taxon>Arachnida</taxon>
        <taxon>Acari</taxon>
        <taxon>Parasitiformes</taxon>
        <taxon>Mesostigmata</taxon>
        <taxon>Gamasina</taxon>
        <taxon>Dermanyssoidea</taxon>
        <taxon>Laelapidae</taxon>
        <taxon>Laelaps</taxon>
    </lineage>
</organism>
<comment type="subcellular location">
    <subcellularLocation>
        <location evidence="10">Mitochondrion inner membrane</location>
        <topology evidence="10">Multi-pass membrane protein</topology>
    </subcellularLocation>
    <subcellularLocation>
        <location evidence="2">Mitochondrion membrane</location>
        <topology evidence="2">Multi-pass membrane protein</topology>
    </subcellularLocation>
</comment>
<dbReference type="PANTHER" id="PTHR11432:SF3">
    <property type="entry name" value="NADH-UBIQUINONE OXIDOREDUCTASE CHAIN 1"/>
    <property type="match status" value="1"/>
</dbReference>
<dbReference type="GO" id="GO:0005743">
    <property type="term" value="C:mitochondrial inner membrane"/>
    <property type="evidence" value="ECO:0007669"/>
    <property type="project" value="UniProtKB-SubCell"/>
</dbReference>
<reference evidence="13" key="1">
    <citation type="submission" date="2023-05" db="EMBL/GenBank/DDBJ databases">
        <authorList>
            <person name="Yuan B."/>
            <person name="He G."/>
            <person name="Dong W."/>
        </authorList>
    </citation>
    <scope>NUCLEOTIDE SEQUENCE</scope>
</reference>
<feature type="transmembrane region" description="Helical" evidence="12">
    <location>
        <begin position="74"/>
        <end position="95"/>
    </location>
</feature>
<evidence type="ECO:0000256" key="12">
    <source>
        <dbReference type="SAM" id="Phobius"/>
    </source>
</evidence>
<keyword evidence="11 13" id="KW-0496">Mitochondrion</keyword>
<evidence type="ECO:0000256" key="9">
    <source>
        <dbReference type="ARBA" id="ARBA00023136"/>
    </source>
</evidence>
<dbReference type="PROSITE" id="PS00668">
    <property type="entry name" value="COMPLEX1_ND1_2"/>
    <property type="match status" value="1"/>
</dbReference>
<sequence length="307" mass="35812">MFMFMMSILILKMIILICSLISVAFVTLLERKILSYIQYRKGPNKLGTSGIFQPFADAVKLFSKMKIFLNFSNMFLYFISPLIALTLMVFLWFSISFNFCNNLTINFEMIFILMISSLNIYSTIFSGWASNSKYAILGSYRGIAQSISYEVSLSFLIISVFIFNINFNFMNFSFIQNNLYFILSYFIMFLMWFFSILAETNRTPFDLAEGESELVSGFNIEYGGIEFALIFMAEYGNILFMSFLTSIMFLGGMNFLFLKMIFITSLFLIIRGTLIRMRYDNLMFLSWKIILPNSIILLMILFIMFSF</sequence>
<dbReference type="PANTHER" id="PTHR11432">
    <property type="entry name" value="NADH DEHYDROGENASE SUBUNIT 1"/>
    <property type="match status" value="1"/>
</dbReference>
<dbReference type="GO" id="GO:0003954">
    <property type="term" value="F:NADH dehydrogenase activity"/>
    <property type="evidence" value="ECO:0007669"/>
    <property type="project" value="TreeGrafter"/>
</dbReference>
<evidence type="ECO:0000256" key="3">
    <source>
        <dbReference type="ARBA" id="ARBA00010535"/>
    </source>
</evidence>
<keyword evidence="6 10" id="KW-0812">Transmembrane</keyword>
<evidence type="ECO:0000256" key="7">
    <source>
        <dbReference type="ARBA" id="ARBA00022989"/>
    </source>
</evidence>
<geneLocation type="mitochondrion" evidence="13"/>
<dbReference type="InterPro" id="IPR018086">
    <property type="entry name" value="NADH_UbQ_OxRdtase_su1_CS"/>
</dbReference>
<feature type="transmembrane region" description="Helical" evidence="12">
    <location>
        <begin position="149"/>
        <end position="167"/>
    </location>
</feature>
<keyword evidence="5" id="KW-0813">Transport</keyword>
<evidence type="ECO:0000256" key="6">
    <source>
        <dbReference type="ARBA" id="ARBA00022692"/>
    </source>
</evidence>
<dbReference type="Pfam" id="PF00146">
    <property type="entry name" value="NADHdh"/>
    <property type="match status" value="1"/>
</dbReference>
<keyword evidence="7 12" id="KW-1133">Transmembrane helix</keyword>
<dbReference type="GO" id="GO:0009060">
    <property type="term" value="P:aerobic respiration"/>
    <property type="evidence" value="ECO:0007669"/>
    <property type="project" value="TreeGrafter"/>
</dbReference>
<keyword evidence="9 12" id="KW-0472">Membrane</keyword>
<evidence type="ECO:0000256" key="11">
    <source>
        <dbReference type="RuleBase" id="RU000473"/>
    </source>
</evidence>
<evidence type="ECO:0000256" key="4">
    <source>
        <dbReference type="ARBA" id="ARBA00021009"/>
    </source>
</evidence>
<keyword evidence="8 11" id="KW-0830">Ubiquinone</keyword>
<dbReference type="EMBL" id="OR002188">
    <property type="protein sequence ID" value="WYM44990.1"/>
    <property type="molecule type" value="Genomic_DNA"/>
</dbReference>
<feature type="transmembrane region" description="Helical" evidence="12">
    <location>
        <begin position="238"/>
        <end position="270"/>
    </location>
</feature>
<dbReference type="GO" id="GO:0008137">
    <property type="term" value="F:NADH dehydrogenase (ubiquinone) activity"/>
    <property type="evidence" value="ECO:0007669"/>
    <property type="project" value="UniProtKB-EC"/>
</dbReference>
<evidence type="ECO:0000256" key="10">
    <source>
        <dbReference type="RuleBase" id="RU000471"/>
    </source>
</evidence>
<protein>
    <recommendedName>
        <fullName evidence="4 11">NADH-ubiquinone oxidoreductase chain 1</fullName>
        <ecNumber evidence="11">7.1.1.2</ecNumber>
    </recommendedName>
</protein>
<evidence type="ECO:0000256" key="8">
    <source>
        <dbReference type="ARBA" id="ARBA00023075"/>
    </source>
</evidence>
<name>A0AAU6QDH4_9ACAR</name>
<comment type="catalytic activity">
    <reaction evidence="11">
        <text>a ubiquinone + NADH + 5 H(+)(in) = a ubiquinol + NAD(+) + 4 H(+)(out)</text>
        <dbReference type="Rhea" id="RHEA:29091"/>
        <dbReference type="Rhea" id="RHEA-COMP:9565"/>
        <dbReference type="Rhea" id="RHEA-COMP:9566"/>
        <dbReference type="ChEBI" id="CHEBI:15378"/>
        <dbReference type="ChEBI" id="CHEBI:16389"/>
        <dbReference type="ChEBI" id="CHEBI:17976"/>
        <dbReference type="ChEBI" id="CHEBI:57540"/>
        <dbReference type="ChEBI" id="CHEBI:57945"/>
        <dbReference type="EC" id="7.1.1.2"/>
    </reaction>
</comment>
<comment type="similarity">
    <text evidence="3 10">Belongs to the complex I subunit 1 family.</text>
</comment>
<comment type="function">
    <text evidence="1">Core subunit of the mitochondrial membrane respiratory chain NADH dehydrogenase (Complex I) that is believed to belong to the minimal assembly required for catalysis. Complex I functions in the transfer of electrons from NADH to the respiratory chain. The immediate electron acceptor for the enzyme is believed to be ubiquinone.</text>
</comment>
<dbReference type="EC" id="7.1.1.2" evidence="11"/>
<evidence type="ECO:0000256" key="2">
    <source>
        <dbReference type="ARBA" id="ARBA00004225"/>
    </source>
</evidence>
<dbReference type="HAMAP" id="MF_01350">
    <property type="entry name" value="NDH1_NuoH"/>
    <property type="match status" value="1"/>
</dbReference>
<evidence type="ECO:0000313" key="13">
    <source>
        <dbReference type="EMBL" id="WYM44990.1"/>
    </source>
</evidence>
<dbReference type="InterPro" id="IPR001694">
    <property type="entry name" value="NADH_UbQ_OxRdtase_su1/FPO"/>
</dbReference>
<keyword evidence="10" id="KW-0520">NAD</keyword>
<feature type="transmembrane region" description="Helical" evidence="12">
    <location>
        <begin position="179"/>
        <end position="198"/>
    </location>
</feature>
<feature type="transmembrane region" description="Helical" evidence="12">
    <location>
        <begin position="282"/>
        <end position="305"/>
    </location>
</feature>